<proteinExistence type="predicted"/>
<name>A0A7W8MTC4_9BACL</name>
<evidence type="ECO:0000313" key="1">
    <source>
        <dbReference type="EMBL" id="MBB5323292.1"/>
    </source>
</evidence>
<dbReference type="EMBL" id="JACHEP010000001">
    <property type="protein sequence ID" value="MBB5323292.1"/>
    <property type="molecule type" value="Genomic_DNA"/>
</dbReference>
<protein>
    <submittedName>
        <fullName evidence="1">Short-subunit dehydrogenase</fullName>
    </submittedName>
</protein>
<dbReference type="AlphaFoldDB" id="A0A7W8MTC4"/>
<dbReference type="Proteomes" id="UP000520011">
    <property type="component" value="Unassembled WGS sequence"/>
</dbReference>
<keyword evidence="2" id="KW-1185">Reference proteome</keyword>
<dbReference type="SUPFAM" id="SSF51735">
    <property type="entry name" value="NAD(P)-binding Rossmann-fold domains"/>
    <property type="match status" value="1"/>
</dbReference>
<reference evidence="1 2" key="1">
    <citation type="submission" date="2020-08" db="EMBL/GenBank/DDBJ databases">
        <title>Genomic Encyclopedia of Type Strains, Phase IV (KMG-IV): sequencing the most valuable type-strain genomes for metagenomic binning, comparative biology and taxonomic classification.</title>
        <authorList>
            <person name="Goeker M."/>
        </authorList>
    </citation>
    <scope>NUCLEOTIDE SEQUENCE [LARGE SCALE GENOMIC DNA]</scope>
    <source>
        <strain evidence="1 2">DSM 16325</strain>
    </source>
</reference>
<evidence type="ECO:0000313" key="2">
    <source>
        <dbReference type="Proteomes" id="UP000520011"/>
    </source>
</evidence>
<sequence length="98" mass="11025">MSAFTEGLAHELAAQGAKMKAKVLAPAATETEFAKRAFDVNEFDYHVTVPKFHTAKEMAEFLLALYDSDKVVGIVDGYTYEFQLRDPIYPFANWTAQK</sequence>
<dbReference type="InterPro" id="IPR036291">
    <property type="entry name" value="NAD(P)-bd_dom_sf"/>
</dbReference>
<comment type="caution">
    <text evidence="1">The sequence shown here is derived from an EMBL/GenBank/DDBJ whole genome shotgun (WGS) entry which is preliminary data.</text>
</comment>
<accession>A0A7W8MTC4</accession>
<organism evidence="1 2">
    <name type="scientific">Anoxybacteroides tepidamans</name>
    <dbReference type="NCBI Taxonomy" id="265948"/>
    <lineage>
        <taxon>Bacteria</taxon>
        <taxon>Bacillati</taxon>
        <taxon>Bacillota</taxon>
        <taxon>Bacilli</taxon>
        <taxon>Bacillales</taxon>
        <taxon>Anoxybacillaceae</taxon>
        <taxon>Anoxybacteroides</taxon>
    </lineage>
</organism>
<gene>
    <name evidence="1" type="ORF">HNQ34_000369</name>
</gene>